<protein>
    <recommendedName>
        <fullName evidence="11">DUF2029 domain-containing protein</fullName>
    </recommendedName>
</protein>
<keyword evidence="2" id="KW-1003">Cell membrane</keyword>
<accession>A0A1F7HCT7</accession>
<name>A0A1F7HCT7_9BACT</name>
<comment type="subcellular location">
    <subcellularLocation>
        <location evidence="1">Cell membrane</location>
        <topology evidence="1">Multi-pass membrane protein</topology>
    </subcellularLocation>
</comment>
<evidence type="ECO:0000256" key="1">
    <source>
        <dbReference type="ARBA" id="ARBA00004651"/>
    </source>
</evidence>
<dbReference type="GO" id="GO:0016758">
    <property type="term" value="F:hexosyltransferase activity"/>
    <property type="evidence" value="ECO:0007669"/>
    <property type="project" value="InterPro"/>
</dbReference>
<keyword evidence="3" id="KW-0808">Transferase</keyword>
<feature type="transmembrane region" description="Helical" evidence="8">
    <location>
        <begin position="201"/>
        <end position="225"/>
    </location>
</feature>
<evidence type="ECO:0000313" key="9">
    <source>
        <dbReference type="EMBL" id="OGK29071.1"/>
    </source>
</evidence>
<keyword evidence="5 8" id="KW-1133">Transmembrane helix</keyword>
<feature type="transmembrane region" description="Helical" evidence="8">
    <location>
        <begin position="175"/>
        <end position="195"/>
    </location>
</feature>
<dbReference type="AlphaFoldDB" id="A0A1F7HCT7"/>
<proteinExistence type="inferred from homology"/>
<feature type="transmembrane region" description="Helical" evidence="8">
    <location>
        <begin position="325"/>
        <end position="345"/>
    </location>
</feature>
<dbReference type="InterPro" id="IPR018584">
    <property type="entry name" value="GT87"/>
</dbReference>
<feature type="transmembrane region" description="Helical" evidence="8">
    <location>
        <begin position="258"/>
        <end position="276"/>
    </location>
</feature>
<feature type="transmembrane region" description="Helical" evidence="8">
    <location>
        <begin position="357"/>
        <end position="382"/>
    </location>
</feature>
<evidence type="ECO:0000256" key="4">
    <source>
        <dbReference type="ARBA" id="ARBA00022692"/>
    </source>
</evidence>
<sequence>MKRLIIILLLIHISFYISALTNQFYNYFFSWGNVHEYQGIDFFQVPNGAYAYLHGGKLTGELPQGVRPYHYGNTNVYNPFFTLAIGYPLQLLAPLQSFKLWIVFHLCIYLFLYYVFYTYFKTKKNFLLASSIFLISFPHALEIWNGQYHFLLDVGIFFFLLGISKKDAIVNGFTYLLTLLVKPITLLWLPALIIHKRFKTILIGILFFVLLTSIFFINGSGNYYITNLIERVKNPLGGPPGIYTLDALLRYAHFNNDIIRIMKLTIAGIILFFQFWKKPNLFISIFMWTSFYLLFYDFVFEYHYTTISLFLAFGIITEKLFSNRFIKFLSLSYILPTPFFIFHTSQILAHGHYVDNLGWAVLVLFRIIPIILINIFVIMYTIRHEERKRSRKTTPQASRAYT</sequence>
<dbReference type="Proteomes" id="UP000177027">
    <property type="component" value="Unassembled WGS sequence"/>
</dbReference>
<evidence type="ECO:0000256" key="5">
    <source>
        <dbReference type="ARBA" id="ARBA00022989"/>
    </source>
</evidence>
<evidence type="ECO:0000256" key="8">
    <source>
        <dbReference type="SAM" id="Phobius"/>
    </source>
</evidence>
<keyword evidence="6 8" id="KW-0472">Membrane</keyword>
<feature type="transmembrane region" description="Helical" evidence="8">
    <location>
        <begin position="125"/>
        <end position="141"/>
    </location>
</feature>
<gene>
    <name evidence="9" type="ORF">A3D06_00510</name>
</gene>
<comment type="similarity">
    <text evidence="7">Belongs to the glycosyltransferase 87 family.</text>
</comment>
<evidence type="ECO:0000313" key="10">
    <source>
        <dbReference type="Proteomes" id="UP000177027"/>
    </source>
</evidence>
<evidence type="ECO:0000256" key="6">
    <source>
        <dbReference type="ARBA" id="ARBA00023136"/>
    </source>
</evidence>
<feature type="transmembrane region" description="Helical" evidence="8">
    <location>
        <begin position="147"/>
        <end position="163"/>
    </location>
</feature>
<feature type="transmembrane region" description="Helical" evidence="8">
    <location>
        <begin position="282"/>
        <end position="304"/>
    </location>
</feature>
<reference evidence="9 10" key="1">
    <citation type="journal article" date="2016" name="Nat. Commun.">
        <title>Thousands of microbial genomes shed light on interconnected biogeochemical processes in an aquifer system.</title>
        <authorList>
            <person name="Anantharaman K."/>
            <person name="Brown C.T."/>
            <person name="Hug L.A."/>
            <person name="Sharon I."/>
            <person name="Castelle C.J."/>
            <person name="Probst A.J."/>
            <person name="Thomas B.C."/>
            <person name="Singh A."/>
            <person name="Wilkins M.J."/>
            <person name="Karaoz U."/>
            <person name="Brodie E.L."/>
            <person name="Williams K.H."/>
            <person name="Hubbard S.S."/>
            <person name="Banfield J.F."/>
        </authorList>
    </citation>
    <scope>NUCLEOTIDE SEQUENCE [LARGE SCALE GENOMIC DNA]</scope>
</reference>
<feature type="transmembrane region" description="Helical" evidence="8">
    <location>
        <begin position="98"/>
        <end position="116"/>
    </location>
</feature>
<comment type="caution">
    <text evidence="9">The sequence shown here is derived from an EMBL/GenBank/DDBJ whole genome shotgun (WGS) entry which is preliminary data.</text>
</comment>
<dbReference type="EMBL" id="MFZS01000019">
    <property type="protein sequence ID" value="OGK29071.1"/>
    <property type="molecule type" value="Genomic_DNA"/>
</dbReference>
<dbReference type="GO" id="GO:0005886">
    <property type="term" value="C:plasma membrane"/>
    <property type="evidence" value="ECO:0007669"/>
    <property type="project" value="UniProtKB-SubCell"/>
</dbReference>
<evidence type="ECO:0000256" key="7">
    <source>
        <dbReference type="ARBA" id="ARBA00024033"/>
    </source>
</evidence>
<dbReference type="Pfam" id="PF09594">
    <property type="entry name" value="GT87"/>
    <property type="match status" value="1"/>
</dbReference>
<evidence type="ECO:0000256" key="3">
    <source>
        <dbReference type="ARBA" id="ARBA00022679"/>
    </source>
</evidence>
<evidence type="ECO:0000256" key="2">
    <source>
        <dbReference type="ARBA" id="ARBA00022475"/>
    </source>
</evidence>
<evidence type="ECO:0008006" key="11">
    <source>
        <dbReference type="Google" id="ProtNLM"/>
    </source>
</evidence>
<organism evidence="9 10">
    <name type="scientific">Candidatus Roizmanbacteria bacterium RIFCSPHIGHO2_02_FULL_40_9</name>
    <dbReference type="NCBI Taxonomy" id="1802042"/>
    <lineage>
        <taxon>Bacteria</taxon>
        <taxon>Candidatus Roizmaniibacteriota</taxon>
    </lineage>
</organism>
<keyword evidence="4 8" id="KW-0812">Transmembrane</keyword>